<dbReference type="OrthoDB" id="10255472at2759"/>
<dbReference type="GO" id="GO:0015630">
    <property type="term" value="C:microtubule cytoskeleton"/>
    <property type="evidence" value="ECO:0007669"/>
    <property type="project" value="TreeGrafter"/>
</dbReference>
<keyword evidence="4" id="KW-0547">Nucleotide-binding</keyword>
<feature type="region of interest" description="Disordered" evidence="6">
    <location>
        <begin position="1"/>
        <end position="42"/>
    </location>
</feature>
<gene>
    <name evidence="7" type="ORF">EZS28_010145</name>
</gene>
<feature type="compositionally biased region" description="Low complexity" evidence="6">
    <location>
        <begin position="554"/>
        <end position="578"/>
    </location>
</feature>
<evidence type="ECO:0000256" key="2">
    <source>
        <dbReference type="ARBA" id="ARBA00022490"/>
    </source>
</evidence>
<sequence>MDTQTEINNSPSPLRIEKTMKEVAGSKSKQQSSKKQKAKNRFRIHNKGDCMEDVRKALEDRAWTECKDPDYDFGWAIKAKELLWNEINSVQIVNHFQCSTSITTKGGLYHSLKSNAGWEGINHSKFFPLCFDLRDRDEKKDFVSTFRLGKCLRILRQFVRENDKEIIEKKKNQKGLKPIKCTRYSQSVVHKALLYSEAFIHNQWEWAQESDDKEESEINKEYKVIEIDKLENNQQLGNIKLDQSLYQYSAAVCQRMTEDDWNEIGNDCVERISSITQGLKQQSKSLYSSHTPSTLPIPSISELIQRSKQAIQVLLIPKIAPNIQSLEKLGHKKNVWIVKPVGKSRGRGIECFSSLNKIMQYIKTGEDNYIVQKYIEKPLLIHGHKFDIRLWVLVTSLTPLTIWRWKRPYFRLSSLPYTLDSLDKIVHLTNNIVQVESSMFGCLDADEAPEDKNDDKQKEKEKEKENKKKKKKFGDSNQIDKDIIEDDDDDDDDDNVTVVQAVKGIEGCEGNMWHLRHFEKYLHELEIGKIKDEDMMARAKALIRKNFNEKEINNQKNNNQSSSSSSSSSSSQSQTISSPQQQLFPYHTLWNTSTWPQIKDIINSAIKCGRDGIRERKASFEIYGFDFMIDENMKPWLIEINSSPCMAHSTPIVTDLIQSAVNDTLKVLFKINK</sequence>
<dbReference type="EMBL" id="SNRW01001972">
    <property type="protein sequence ID" value="KAA6394327.1"/>
    <property type="molecule type" value="Genomic_DNA"/>
</dbReference>
<keyword evidence="5" id="KW-0067">ATP-binding</keyword>
<dbReference type="InterPro" id="IPR004344">
    <property type="entry name" value="TTL/TTLL_fam"/>
</dbReference>
<accession>A0A5J4WH82</accession>
<dbReference type="InterPro" id="IPR051437">
    <property type="entry name" value="TTLL_monoglycylase"/>
</dbReference>
<protein>
    <submittedName>
        <fullName evidence="7">Putative tubulin-tyrosine ligase family protein</fullName>
    </submittedName>
</protein>
<dbReference type="SUPFAM" id="SSF56059">
    <property type="entry name" value="Glutathione synthetase ATP-binding domain-like"/>
    <property type="match status" value="1"/>
</dbReference>
<dbReference type="GO" id="GO:0005524">
    <property type="term" value="F:ATP binding"/>
    <property type="evidence" value="ECO:0007669"/>
    <property type="project" value="UniProtKB-KW"/>
</dbReference>
<reference evidence="7 8" key="1">
    <citation type="submission" date="2019-03" db="EMBL/GenBank/DDBJ databases">
        <title>Single cell metagenomics reveals metabolic interactions within the superorganism composed of flagellate Streblomastix strix and complex community of Bacteroidetes bacteria on its surface.</title>
        <authorList>
            <person name="Treitli S.C."/>
            <person name="Kolisko M."/>
            <person name="Husnik F."/>
            <person name="Keeling P."/>
            <person name="Hampl V."/>
        </authorList>
    </citation>
    <scope>NUCLEOTIDE SEQUENCE [LARGE SCALE GENOMIC DNA]</scope>
    <source>
        <strain evidence="7">ST1C</strain>
    </source>
</reference>
<dbReference type="Gene3D" id="3.30.470.20">
    <property type="entry name" value="ATP-grasp fold, B domain"/>
    <property type="match status" value="2"/>
</dbReference>
<keyword evidence="3 7" id="KW-0436">Ligase</keyword>
<comment type="caution">
    <text evidence="7">The sequence shown here is derived from an EMBL/GenBank/DDBJ whole genome shotgun (WGS) entry which is preliminary data.</text>
</comment>
<evidence type="ECO:0000256" key="3">
    <source>
        <dbReference type="ARBA" id="ARBA00022598"/>
    </source>
</evidence>
<name>A0A5J4WH82_9EUKA</name>
<dbReference type="PANTHER" id="PTHR45870:SF2">
    <property type="entry name" value="TUBULIN MONOGLYCYLASE TTLL3"/>
    <property type="match status" value="1"/>
</dbReference>
<evidence type="ECO:0000313" key="8">
    <source>
        <dbReference type="Proteomes" id="UP000324800"/>
    </source>
</evidence>
<feature type="compositionally biased region" description="Basic residues" evidence="6">
    <location>
        <begin position="32"/>
        <end position="42"/>
    </location>
</feature>
<dbReference type="AlphaFoldDB" id="A0A5J4WH82"/>
<comment type="subcellular location">
    <subcellularLocation>
        <location evidence="1">Cytoplasm</location>
    </subcellularLocation>
</comment>
<feature type="compositionally biased region" description="Basic and acidic residues" evidence="6">
    <location>
        <begin position="450"/>
        <end position="466"/>
    </location>
</feature>
<feature type="region of interest" description="Disordered" evidence="6">
    <location>
        <begin position="446"/>
        <end position="493"/>
    </location>
</feature>
<evidence type="ECO:0000256" key="1">
    <source>
        <dbReference type="ARBA" id="ARBA00004496"/>
    </source>
</evidence>
<feature type="compositionally biased region" description="Acidic residues" evidence="6">
    <location>
        <begin position="483"/>
        <end position="493"/>
    </location>
</feature>
<feature type="compositionally biased region" description="Polar residues" evidence="6">
    <location>
        <begin position="1"/>
        <end position="12"/>
    </location>
</feature>
<keyword evidence="2" id="KW-0963">Cytoplasm</keyword>
<dbReference type="Proteomes" id="UP000324800">
    <property type="component" value="Unassembled WGS sequence"/>
</dbReference>
<dbReference type="PROSITE" id="PS51221">
    <property type="entry name" value="TTL"/>
    <property type="match status" value="1"/>
</dbReference>
<dbReference type="GO" id="GO:0005737">
    <property type="term" value="C:cytoplasm"/>
    <property type="evidence" value="ECO:0007669"/>
    <property type="project" value="UniProtKB-SubCell"/>
</dbReference>
<organism evidence="7 8">
    <name type="scientific">Streblomastix strix</name>
    <dbReference type="NCBI Taxonomy" id="222440"/>
    <lineage>
        <taxon>Eukaryota</taxon>
        <taxon>Metamonada</taxon>
        <taxon>Preaxostyla</taxon>
        <taxon>Oxymonadida</taxon>
        <taxon>Streblomastigidae</taxon>
        <taxon>Streblomastix</taxon>
    </lineage>
</organism>
<dbReference type="GO" id="GO:0070736">
    <property type="term" value="F:protein-glycine ligase activity, initiating"/>
    <property type="evidence" value="ECO:0007669"/>
    <property type="project" value="TreeGrafter"/>
</dbReference>
<feature type="region of interest" description="Disordered" evidence="6">
    <location>
        <begin position="548"/>
        <end position="578"/>
    </location>
</feature>
<proteinExistence type="predicted"/>
<evidence type="ECO:0000256" key="6">
    <source>
        <dbReference type="SAM" id="MobiDB-lite"/>
    </source>
</evidence>
<evidence type="ECO:0000313" key="7">
    <source>
        <dbReference type="EMBL" id="KAA6394327.1"/>
    </source>
</evidence>
<evidence type="ECO:0000256" key="4">
    <source>
        <dbReference type="ARBA" id="ARBA00022741"/>
    </source>
</evidence>
<evidence type="ECO:0000256" key="5">
    <source>
        <dbReference type="ARBA" id="ARBA00022840"/>
    </source>
</evidence>
<dbReference type="Pfam" id="PF03133">
    <property type="entry name" value="TTL"/>
    <property type="match status" value="2"/>
</dbReference>
<dbReference type="PANTHER" id="PTHR45870">
    <property type="entry name" value="TUBULIN MONOGLYCYLASE TTLL3"/>
    <property type="match status" value="1"/>
</dbReference>